<dbReference type="Pfam" id="PF00188">
    <property type="entry name" value="CAP"/>
    <property type="match status" value="1"/>
</dbReference>
<reference evidence="3 4" key="1">
    <citation type="submission" date="2024-04" db="EMBL/GenBank/DDBJ databases">
        <title>Screening of coral probiotics and analysis of their probiotic properties.</title>
        <authorList>
            <person name="Wang S."/>
        </authorList>
    </citation>
    <scope>NUCLEOTIDE SEQUENCE [LARGE SCALE GENOMIC DNA]</scope>
    <source>
        <strain evidence="3 4">GXU-Z9</strain>
    </source>
</reference>
<evidence type="ECO:0000313" key="3">
    <source>
        <dbReference type="EMBL" id="WZP07249.1"/>
    </source>
</evidence>
<name>A0ABZ2ZHT7_9BACI</name>
<keyword evidence="4" id="KW-1185">Reference proteome</keyword>
<dbReference type="Pfam" id="PF14504">
    <property type="entry name" value="CAP_assoc_N"/>
    <property type="match status" value="1"/>
</dbReference>
<evidence type="ECO:0000313" key="4">
    <source>
        <dbReference type="Proteomes" id="UP001472074"/>
    </source>
</evidence>
<evidence type="ECO:0000259" key="1">
    <source>
        <dbReference type="Pfam" id="PF00188"/>
    </source>
</evidence>
<feature type="domain" description="SCP" evidence="1">
    <location>
        <begin position="289"/>
        <end position="406"/>
    </location>
</feature>
<dbReference type="InterPro" id="IPR014044">
    <property type="entry name" value="CAP_dom"/>
</dbReference>
<dbReference type="CDD" id="cd05379">
    <property type="entry name" value="CAP_bacterial"/>
    <property type="match status" value="1"/>
</dbReference>
<dbReference type="InterPro" id="IPR029410">
    <property type="entry name" value="CAP_assoc"/>
</dbReference>
<dbReference type="SUPFAM" id="SSF55797">
    <property type="entry name" value="PR-1-like"/>
    <property type="match status" value="1"/>
</dbReference>
<protein>
    <submittedName>
        <fullName evidence="3">CAP-associated domain-containing protein</fullName>
    </submittedName>
</protein>
<gene>
    <name evidence="3" type="ORF">AADC60_24870</name>
</gene>
<proteinExistence type="predicted"/>
<dbReference type="InterPro" id="IPR035940">
    <property type="entry name" value="CAP_sf"/>
</dbReference>
<accession>A0ABZ2ZHT7</accession>
<sequence length="410" mass="46229">MKRNKVLGAVTILIAIFIYIPPFSAASAAESCEGARGIQTVWWDGAELKSGQIGRLTVLKDTPLYKLSGDKKIPQKTLKTGGTYRIYAFKPNMLSVGGGMYVNRDGKIKYETPSAEKKRALACKKESQEIISASIKIGDSKSSIEAKLGKEKRISLGEYGISWHTYHNQYRNFYIVGYLDNRAEFIYSNSQRLYSFGVFKGSSKSRVSSALGTPSKWINKNNVNYVTVNNDRQQTFYKKNSYITVFYDIHKRGNVTGIQMISEKLENRKKSHYGVPSSALQQSLEMQMFDLVNAARADNGLAPVTWNSAAQSSSRKHSLDMAEHDFFDHMNLRNESPFQRMEKEGIHYLYAGENIAMGYSSSIFAHEALMNSAGHRKNILNAQYTHLGAGVQFQKETAVPYYTQNFFTPY</sequence>
<dbReference type="PANTHER" id="PTHR31157:SF1">
    <property type="entry name" value="SCP DOMAIN-CONTAINING PROTEIN"/>
    <property type="match status" value="1"/>
</dbReference>
<organism evidence="3 4">
    <name type="scientific">Cytobacillus pseudoceanisediminis</name>
    <dbReference type="NCBI Taxonomy" id="3051614"/>
    <lineage>
        <taxon>Bacteria</taxon>
        <taxon>Bacillati</taxon>
        <taxon>Bacillota</taxon>
        <taxon>Bacilli</taxon>
        <taxon>Bacillales</taxon>
        <taxon>Bacillaceae</taxon>
        <taxon>Cytobacillus</taxon>
    </lineage>
</organism>
<dbReference type="EMBL" id="CP151651">
    <property type="protein sequence ID" value="WZP07249.1"/>
    <property type="molecule type" value="Genomic_DNA"/>
</dbReference>
<feature type="domain" description="CAP-associated" evidence="2">
    <location>
        <begin position="137"/>
        <end position="270"/>
    </location>
</feature>
<dbReference type="PANTHER" id="PTHR31157">
    <property type="entry name" value="SCP DOMAIN-CONTAINING PROTEIN"/>
    <property type="match status" value="1"/>
</dbReference>
<dbReference type="RefSeq" id="WP_342025775.1">
    <property type="nucleotide sequence ID" value="NZ_CP151651.1"/>
</dbReference>
<evidence type="ECO:0000259" key="2">
    <source>
        <dbReference type="Pfam" id="PF14504"/>
    </source>
</evidence>
<dbReference type="Proteomes" id="UP001472074">
    <property type="component" value="Chromosome"/>
</dbReference>
<dbReference type="Gene3D" id="3.40.33.10">
    <property type="entry name" value="CAP"/>
    <property type="match status" value="1"/>
</dbReference>